<dbReference type="Proteomes" id="UP000001542">
    <property type="component" value="Unassembled WGS sequence"/>
</dbReference>
<keyword evidence="3" id="KW-1185">Reference proteome</keyword>
<proteinExistence type="predicted"/>
<evidence type="ECO:0000313" key="2">
    <source>
        <dbReference type="EMBL" id="EAX96581.1"/>
    </source>
</evidence>
<accession>A2FET4</accession>
<dbReference type="VEuPathDB" id="TrichDB:TVAG_017950"/>
<dbReference type="AlphaFoldDB" id="A2FET4"/>
<organism evidence="2 3">
    <name type="scientific">Trichomonas vaginalis (strain ATCC PRA-98 / G3)</name>
    <dbReference type="NCBI Taxonomy" id="412133"/>
    <lineage>
        <taxon>Eukaryota</taxon>
        <taxon>Metamonada</taxon>
        <taxon>Parabasalia</taxon>
        <taxon>Trichomonadida</taxon>
        <taxon>Trichomonadidae</taxon>
        <taxon>Trichomonas</taxon>
    </lineage>
</organism>
<evidence type="ECO:0000313" key="3">
    <source>
        <dbReference type="Proteomes" id="UP000001542"/>
    </source>
</evidence>
<protein>
    <submittedName>
        <fullName evidence="2">Uncharacterized protein</fullName>
    </submittedName>
</protein>
<dbReference type="EMBL" id="DS113752">
    <property type="protein sequence ID" value="EAX96581.1"/>
    <property type="molecule type" value="Genomic_DNA"/>
</dbReference>
<dbReference type="RefSeq" id="XP_001309511.1">
    <property type="nucleotide sequence ID" value="XM_001309510.1"/>
</dbReference>
<reference evidence="2" key="2">
    <citation type="journal article" date="2007" name="Science">
        <title>Draft genome sequence of the sexually transmitted pathogen Trichomonas vaginalis.</title>
        <authorList>
            <person name="Carlton J.M."/>
            <person name="Hirt R.P."/>
            <person name="Silva J.C."/>
            <person name="Delcher A.L."/>
            <person name="Schatz M."/>
            <person name="Zhao Q."/>
            <person name="Wortman J.R."/>
            <person name="Bidwell S.L."/>
            <person name="Alsmark U.C.M."/>
            <person name="Besteiro S."/>
            <person name="Sicheritz-Ponten T."/>
            <person name="Noel C.J."/>
            <person name="Dacks J.B."/>
            <person name="Foster P.G."/>
            <person name="Simillion C."/>
            <person name="Van de Peer Y."/>
            <person name="Miranda-Saavedra D."/>
            <person name="Barton G.J."/>
            <person name="Westrop G.D."/>
            <person name="Mueller S."/>
            <person name="Dessi D."/>
            <person name="Fiori P.L."/>
            <person name="Ren Q."/>
            <person name="Paulsen I."/>
            <person name="Zhang H."/>
            <person name="Bastida-Corcuera F.D."/>
            <person name="Simoes-Barbosa A."/>
            <person name="Brown M.T."/>
            <person name="Hayes R.D."/>
            <person name="Mukherjee M."/>
            <person name="Okumura C.Y."/>
            <person name="Schneider R."/>
            <person name="Smith A.J."/>
            <person name="Vanacova S."/>
            <person name="Villalvazo M."/>
            <person name="Haas B.J."/>
            <person name="Pertea M."/>
            <person name="Feldblyum T.V."/>
            <person name="Utterback T.R."/>
            <person name="Shu C.L."/>
            <person name="Osoegawa K."/>
            <person name="de Jong P.J."/>
            <person name="Hrdy I."/>
            <person name="Horvathova L."/>
            <person name="Zubacova Z."/>
            <person name="Dolezal P."/>
            <person name="Malik S.B."/>
            <person name="Logsdon J.M. Jr."/>
            <person name="Henze K."/>
            <person name="Gupta A."/>
            <person name="Wang C.C."/>
            <person name="Dunne R.L."/>
            <person name="Upcroft J.A."/>
            <person name="Upcroft P."/>
            <person name="White O."/>
            <person name="Salzberg S.L."/>
            <person name="Tang P."/>
            <person name="Chiu C.-H."/>
            <person name="Lee Y.-S."/>
            <person name="Embley T.M."/>
            <person name="Coombs G.H."/>
            <person name="Mottram J.C."/>
            <person name="Tachezy J."/>
            <person name="Fraser-Liggett C.M."/>
            <person name="Johnson P.J."/>
        </authorList>
    </citation>
    <scope>NUCLEOTIDE SEQUENCE [LARGE SCALE GENOMIC DNA]</scope>
    <source>
        <strain evidence="2">G3</strain>
    </source>
</reference>
<evidence type="ECO:0000256" key="1">
    <source>
        <dbReference type="SAM" id="MobiDB-lite"/>
    </source>
</evidence>
<sequence>MEPNEQTIGTIWCNPTDASNIKNRIVSEIKENIWSDSIPKICPSTTNNGIEMFNISLVHGGDIIDDSLLALILIKISGYFENCYTIVQTTEGDLFLIETLSKHDEDLDLDEDIVSIAKGSMLYYVSEQYSKSNECPKHATPFQEKIQETFNNFIENTKKEELFHNMKVLIPSRLARMIRYEPQLISEVVKFAEYSKKVNFKDYKLSESVIKMRKYHAVVLDSRPIKVPQEFSSLCKEKSSRFIRISYLLICSYMKMAEKYKEIDEISNKSDFDYLDSKEITEDDDKWLDSNEKPEGDYEEIGDEMAERFKTFVSEFSQFDKIENDGSIGFDAEEFAYKLEHFLDSTDYEEEEEIDEEDFENMLNDDDDKILVGLSKNKEDQVKFATDNWNESLNSQPTSNGPTTQYMNLFDLS</sequence>
<gene>
    <name evidence="2" type="ORF">TVAG_017950</name>
</gene>
<dbReference type="KEGG" id="tva:4754354"/>
<dbReference type="InParanoid" id="A2FET4"/>
<feature type="region of interest" description="Disordered" evidence="1">
    <location>
        <begin position="390"/>
        <end position="413"/>
    </location>
</feature>
<feature type="compositionally biased region" description="Polar residues" evidence="1">
    <location>
        <begin position="390"/>
        <end position="407"/>
    </location>
</feature>
<reference evidence="2" key="1">
    <citation type="submission" date="2006-10" db="EMBL/GenBank/DDBJ databases">
        <authorList>
            <person name="Amadeo P."/>
            <person name="Zhao Q."/>
            <person name="Wortman J."/>
            <person name="Fraser-Liggett C."/>
            <person name="Carlton J."/>
        </authorList>
    </citation>
    <scope>NUCLEOTIDE SEQUENCE</scope>
    <source>
        <strain evidence="2">G3</strain>
    </source>
</reference>
<dbReference type="VEuPathDB" id="TrichDB:TVAGG3_0932040"/>
<name>A2FET4_TRIV3</name>